<reference evidence="2 3" key="1">
    <citation type="submission" date="2015-09" db="EMBL/GenBank/DDBJ databases">
        <title>Aphanizomenon flos-aquae WA102.</title>
        <authorList>
            <person name="Driscoll C."/>
        </authorList>
    </citation>
    <scope>NUCLEOTIDE SEQUENCE [LARGE SCALE GENOMIC DNA]</scope>
    <source>
        <strain evidence="2">WA102</strain>
    </source>
</reference>
<proteinExistence type="predicted"/>
<feature type="transmembrane region" description="Helical" evidence="1">
    <location>
        <begin position="7"/>
        <end position="30"/>
    </location>
</feature>
<dbReference type="AlphaFoldDB" id="A0A1B7WZA1"/>
<keyword evidence="1" id="KW-1133">Transmembrane helix</keyword>
<gene>
    <name evidence="2" type="ORF">AN484_18025</name>
</gene>
<comment type="caution">
    <text evidence="2">The sequence shown here is derived from an EMBL/GenBank/DDBJ whole genome shotgun (WGS) entry which is preliminary data.</text>
</comment>
<feature type="transmembrane region" description="Helical" evidence="1">
    <location>
        <begin position="36"/>
        <end position="58"/>
    </location>
</feature>
<sequence length="105" mass="11834">MVLRFILFAFLFAMFPIALILMIASVLLFILLGIIWFIWAVSLIIAGVGSLVGIILWLPMGLESLEALFETNPLEGGLLLAGSIYEFYGSCYQDILYYNPQNFLY</sequence>
<evidence type="ECO:0000313" key="3">
    <source>
        <dbReference type="Proteomes" id="UP000092093"/>
    </source>
</evidence>
<dbReference type="Proteomes" id="UP000092093">
    <property type="component" value="Unassembled WGS sequence"/>
</dbReference>
<keyword evidence="1" id="KW-0472">Membrane</keyword>
<dbReference type="EMBL" id="LJOW01000107">
    <property type="protein sequence ID" value="OBQ42390.1"/>
    <property type="molecule type" value="Genomic_DNA"/>
</dbReference>
<name>A0A1B7WZA1_APHFL</name>
<evidence type="ECO:0000256" key="1">
    <source>
        <dbReference type="SAM" id="Phobius"/>
    </source>
</evidence>
<keyword evidence="1" id="KW-0812">Transmembrane</keyword>
<accession>A0A1B7WZA1</accession>
<evidence type="ECO:0000313" key="2">
    <source>
        <dbReference type="EMBL" id="OBQ42390.1"/>
    </source>
</evidence>
<organism evidence="2 3">
    <name type="scientific">Aphanizomenon flos-aquae WA102</name>
    <dbReference type="NCBI Taxonomy" id="1710896"/>
    <lineage>
        <taxon>Bacteria</taxon>
        <taxon>Bacillati</taxon>
        <taxon>Cyanobacteriota</taxon>
        <taxon>Cyanophyceae</taxon>
        <taxon>Nostocales</taxon>
        <taxon>Aphanizomenonaceae</taxon>
        <taxon>Aphanizomenon</taxon>
    </lineage>
</organism>
<protein>
    <submittedName>
        <fullName evidence="2">Uncharacterized protein</fullName>
    </submittedName>
</protein>